<dbReference type="AlphaFoldDB" id="A0A517N2A4"/>
<reference evidence="1 2" key="1">
    <citation type="submission" date="2019-02" db="EMBL/GenBank/DDBJ databases">
        <title>Deep-cultivation of Planctomycetes and their phenomic and genomic characterization uncovers novel biology.</title>
        <authorList>
            <person name="Wiegand S."/>
            <person name="Jogler M."/>
            <person name="Boedeker C."/>
            <person name="Pinto D."/>
            <person name="Vollmers J."/>
            <person name="Rivas-Marin E."/>
            <person name="Kohn T."/>
            <person name="Peeters S.H."/>
            <person name="Heuer A."/>
            <person name="Rast P."/>
            <person name="Oberbeckmann S."/>
            <person name="Bunk B."/>
            <person name="Jeske O."/>
            <person name="Meyerdierks A."/>
            <person name="Storesund J.E."/>
            <person name="Kallscheuer N."/>
            <person name="Luecker S."/>
            <person name="Lage O.M."/>
            <person name="Pohl T."/>
            <person name="Merkel B.J."/>
            <person name="Hornburger P."/>
            <person name="Mueller R.-W."/>
            <person name="Bruemmer F."/>
            <person name="Labrenz M."/>
            <person name="Spormann A.M."/>
            <person name="Op den Camp H."/>
            <person name="Overmann J."/>
            <person name="Amann R."/>
            <person name="Jetten M.S.M."/>
            <person name="Mascher T."/>
            <person name="Medema M.H."/>
            <person name="Devos D.P."/>
            <person name="Kaster A.-K."/>
            <person name="Ovreas L."/>
            <person name="Rohde M."/>
            <person name="Galperin M.Y."/>
            <person name="Jogler C."/>
        </authorList>
    </citation>
    <scope>NUCLEOTIDE SEQUENCE [LARGE SCALE GENOMIC DNA]</scope>
    <source>
        <strain evidence="1 2">HG15A2</strain>
    </source>
</reference>
<gene>
    <name evidence="1" type="ORF">HG15A2_46040</name>
</gene>
<dbReference type="InterPro" id="IPR006311">
    <property type="entry name" value="TAT_signal"/>
</dbReference>
<dbReference type="Pfam" id="PF07586">
    <property type="entry name" value="HXXSHH"/>
    <property type="match status" value="1"/>
</dbReference>
<dbReference type="PROSITE" id="PS51318">
    <property type="entry name" value="TAT"/>
    <property type="match status" value="1"/>
</dbReference>
<evidence type="ECO:0000313" key="1">
    <source>
        <dbReference type="EMBL" id="QDT01262.1"/>
    </source>
</evidence>
<organism evidence="1 2">
    <name type="scientific">Adhaeretor mobilis</name>
    <dbReference type="NCBI Taxonomy" id="1930276"/>
    <lineage>
        <taxon>Bacteria</taxon>
        <taxon>Pseudomonadati</taxon>
        <taxon>Planctomycetota</taxon>
        <taxon>Planctomycetia</taxon>
        <taxon>Pirellulales</taxon>
        <taxon>Lacipirellulaceae</taxon>
        <taxon>Adhaeretor</taxon>
    </lineage>
</organism>
<dbReference type="OrthoDB" id="9146593at2"/>
<sequence length="461" mass="50183">MNNPPQYDQATRRSFLKGLSLRGLGTALALPFLPSTLPRNLWAATSAAKAPVRMAFMFIPNGANMAAWTPESEGADFRWSETLKPLAPLRSKVQVISGLANDAGWAHGDGAGDHARNASTFLTGMHPEKTDGKGIRVGVSVDQLAAQHFAESTRFASLELGVEKGRNTGRCDSGYSCAYSNNISWRTPNTPTMQETNPQLVFDRLFSSGKPAEQAQSRHIRQAQRRSVLDLVQEDARALQRNLSGADRHKLAEYLDGVREVETRVRSAQVLRKGDWTGDGFERPAGVPEDYAEHLRLMTDMLVLAFQTDMTRVGTLMFGRAGSNINYEPIGVRQGHHILSHHKNDAANLKQIAQINKYHVEQLAYFLKRLDSIADGAGTLLDQSLVVYGSGISDGNRHNHDDLPIVVAGGGGATDGSIVRGGTHRRFKPKTPLMNLHLSLLQKAGVPATQVADSTGALPLV</sequence>
<protein>
    <recommendedName>
        <fullName evidence="3">DUF1552 domain-containing protein</fullName>
    </recommendedName>
</protein>
<accession>A0A517N2A4</accession>
<evidence type="ECO:0000313" key="2">
    <source>
        <dbReference type="Proteomes" id="UP000319852"/>
    </source>
</evidence>
<dbReference type="KEGG" id="amob:HG15A2_46040"/>
<dbReference type="Proteomes" id="UP000319852">
    <property type="component" value="Chromosome"/>
</dbReference>
<dbReference type="InterPro" id="IPR011447">
    <property type="entry name" value="DUF1552"/>
</dbReference>
<name>A0A517N2A4_9BACT</name>
<dbReference type="RefSeq" id="WP_145063323.1">
    <property type="nucleotide sequence ID" value="NZ_CP036263.1"/>
</dbReference>
<proteinExistence type="predicted"/>
<keyword evidence="2" id="KW-1185">Reference proteome</keyword>
<evidence type="ECO:0008006" key="3">
    <source>
        <dbReference type="Google" id="ProtNLM"/>
    </source>
</evidence>
<dbReference type="EMBL" id="CP036263">
    <property type="protein sequence ID" value="QDT01262.1"/>
    <property type="molecule type" value="Genomic_DNA"/>
</dbReference>